<proteinExistence type="inferred from homology"/>
<dbReference type="Pfam" id="PF00450">
    <property type="entry name" value="Peptidase_S10"/>
    <property type="match status" value="2"/>
</dbReference>
<gene>
    <name evidence="8" type="ORF">HPB51_015136</name>
</gene>
<reference evidence="8" key="2">
    <citation type="submission" date="2021-09" db="EMBL/GenBank/DDBJ databases">
        <authorList>
            <person name="Jia N."/>
            <person name="Wang J."/>
            <person name="Shi W."/>
            <person name="Du L."/>
            <person name="Sun Y."/>
            <person name="Zhan W."/>
            <person name="Jiang J."/>
            <person name="Wang Q."/>
            <person name="Zhang B."/>
            <person name="Ji P."/>
            <person name="Sakyi L.B."/>
            <person name="Cui X."/>
            <person name="Yuan T."/>
            <person name="Jiang B."/>
            <person name="Yang W."/>
            <person name="Lam T.T.-Y."/>
            <person name="Chang Q."/>
            <person name="Ding S."/>
            <person name="Wang X."/>
            <person name="Zhu J."/>
            <person name="Ruan X."/>
            <person name="Zhao L."/>
            <person name="Wei J."/>
            <person name="Que T."/>
            <person name="Du C."/>
            <person name="Cheng J."/>
            <person name="Dai P."/>
            <person name="Han X."/>
            <person name="Huang E."/>
            <person name="Gao Y."/>
            <person name="Liu J."/>
            <person name="Shao H."/>
            <person name="Ye R."/>
            <person name="Li L."/>
            <person name="Wei W."/>
            <person name="Wang X."/>
            <person name="Wang C."/>
            <person name="Huo Q."/>
            <person name="Li W."/>
            <person name="Guo W."/>
            <person name="Chen H."/>
            <person name="Chen S."/>
            <person name="Zhou L."/>
            <person name="Zhou L."/>
            <person name="Ni X."/>
            <person name="Tian J."/>
            <person name="Zhou Y."/>
            <person name="Sheng Y."/>
            <person name="Liu T."/>
            <person name="Pan Y."/>
            <person name="Xia L."/>
            <person name="Li J."/>
            <person name="Zhao F."/>
            <person name="Cao W."/>
        </authorList>
    </citation>
    <scope>NUCLEOTIDE SEQUENCE</scope>
    <source>
        <strain evidence="8">Rmic-2018</strain>
        <tissue evidence="8">Larvae</tissue>
    </source>
</reference>
<dbReference type="GO" id="GO:0004185">
    <property type="term" value="F:serine-type carboxypeptidase activity"/>
    <property type="evidence" value="ECO:0007669"/>
    <property type="project" value="UniProtKB-UniRule"/>
</dbReference>
<keyword evidence="3 7" id="KW-0645">Protease</keyword>
<dbReference type="PANTHER" id="PTHR11802:SF472">
    <property type="entry name" value="SERINE CARBOXYPEPTIDASE CPVL-RELATED"/>
    <property type="match status" value="1"/>
</dbReference>
<evidence type="ECO:0000256" key="1">
    <source>
        <dbReference type="ARBA" id="ARBA00009431"/>
    </source>
</evidence>
<comment type="similarity">
    <text evidence="1 7">Belongs to the peptidase S10 family.</text>
</comment>
<dbReference type="InterPro" id="IPR029058">
    <property type="entry name" value="AB_hydrolase_fold"/>
</dbReference>
<reference evidence="8" key="1">
    <citation type="journal article" date="2020" name="Cell">
        <title>Large-Scale Comparative Analyses of Tick Genomes Elucidate Their Genetic Diversity and Vector Capacities.</title>
        <authorList>
            <consortium name="Tick Genome and Microbiome Consortium (TIGMIC)"/>
            <person name="Jia N."/>
            <person name="Wang J."/>
            <person name="Shi W."/>
            <person name="Du L."/>
            <person name="Sun Y."/>
            <person name="Zhan W."/>
            <person name="Jiang J.F."/>
            <person name="Wang Q."/>
            <person name="Zhang B."/>
            <person name="Ji P."/>
            <person name="Bell-Sakyi L."/>
            <person name="Cui X.M."/>
            <person name="Yuan T.T."/>
            <person name="Jiang B.G."/>
            <person name="Yang W.F."/>
            <person name="Lam T.T."/>
            <person name="Chang Q.C."/>
            <person name="Ding S.J."/>
            <person name="Wang X.J."/>
            <person name="Zhu J.G."/>
            <person name="Ruan X.D."/>
            <person name="Zhao L."/>
            <person name="Wei J.T."/>
            <person name="Ye R.Z."/>
            <person name="Que T.C."/>
            <person name="Du C.H."/>
            <person name="Zhou Y.H."/>
            <person name="Cheng J.X."/>
            <person name="Dai P.F."/>
            <person name="Guo W.B."/>
            <person name="Han X.H."/>
            <person name="Huang E.J."/>
            <person name="Li L.F."/>
            <person name="Wei W."/>
            <person name="Gao Y.C."/>
            <person name="Liu J.Z."/>
            <person name="Shao H.Z."/>
            <person name="Wang X."/>
            <person name="Wang C.C."/>
            <person name="Yang T.C."/>
            <person name="Huo Q.B."/>
            <person name="Li W."/>
            <person name="Chen H.Y."/>
            <person name="Chen S.E."/>
            <person name="Zhou L.G."/>
            <person name="Ni X.B."/>
            <person name="Tian J.H."/>
            <person name="Sheng Y."/>
            <person name="Liu T."/>
            <person name="Pan Y.S."/>
            <person name="Xia L.Y."/>
            <person name="Li J."/>
            <person name="Zhao F."/>
            <person name="Cao W.C."/>
        </authorList>
    </citation>
    <scope>NUCLEOTIDE SEQUENCE</scope>
    <source>
        <strain evidence="8">Rmic-2018</strain>
    </source>
</reference>
<dbReference type="PROSITE" id="PS00131">
    <property type="entry name" value="CARBOXYPEPT_SER_SER"/>
    <property type="match status" value="1"/>
</dbReference>
<name>A0A9J6DP12_RHIMP</name>
<keyword evidence="9" id="KW-1185">Reference proteome</keyword>
<evidence type="ECO:0000256" key="2">
    <source>
        <dbReference type="ARBA" id="ARBA00022645"/>
    </source>
</evidence>
<keyword evidence="4" id="KW-0732">Signal</keyword>
<keyword evidence="2 7" id="KW-0121">Carboxypeptidase</keyword>
<dbReference type="SUPFAM" id="SSF53474">
    <property type="entry name" value="alpha/beta-Hydrolases"/>
    <property type="match status" value="1"/>
</dbReference>
<evidence type="ECO:0000256" key="5">
    <source>
        <dbReference type="ARBA" id="ARBA00022801"/>
    </source>
</evidence>
<comment type="caution">
    <text evidence="8">The sequence shown here is derived from an EMBL/GenBank/DDBJ whole genome shotgun (WGS) entry which is preliminary data.</text>
</comment>
<accession>A0A9J6DP12</accession>
<evidence type="ECO:0000256" key="6">
    <source>
        <dbReference type="ARBA" id="ARBA00023180"/>
    </source>
</evidence>
<evidence type="ECO:0000313" key="8">
    <source>
        <dbReference type="EMBL" id="KAH8023640.1"/>
    </source>
</evidence>
<dbReference type="VEuPathDB" id="VectorBase:LOC119172188"/>
<dbReference type="PANTHER" id="PTHR11802">
    <property type="entry name" value="SERINE PROTEASE FAMILY S10 SERINE CARBOXYPEPTIDASE"/>
    <property type="match status" value="1"/>
</dbReference>
<evidence type="ECO:0000256" key="3">
    <source>
        <dbReference type="ARBA" id="ARBA00022670"/>
    </source>
</evidence>
<organism evidence="8 9">
    <name type="scientific">Rhipicephalus microplus</name>
    <name type="common">Cattle tick</name>
    <name type="synonym">Boophilus microplus</name>
    <dbReference type="NCBI Taxonomy" id="6941"/>
    <lineage>
        <taxon>Eukaryota</taxon>
        <taxon>Metazoa</taxon>
        <taxon>Ecdysozoa</taxon>
        <taxon>Arthropoda</taxon>
        <taxon>Chelicerata</taxon>
        <taxon>Arachnida</taxon>
        <taxon>Acari</taxon>
        <taxon>Parasitiformes</taxon>
        <taxon>Ixodida</taxon>
        <taxon>Ixodoidea</taxon>
        <taxon>Ixodidae</taxon>
        <taxon>Rhipicephalinae</taxon>
        <taxon>Rhipicephalus</taxon>
        <taxon>Boophilus</taxon>
    </lineage>
</organism>
<dbReference type="EC" id="3.4.16.-" evidence="7"/>
<sequence>MIRVRKGLRSSREPESEWVWVSDISVSLSPKARTWRNLCPDNENSISNDNADLDNTPTEGERLFLTPLINAGSLEEAKSYSRVGPIGADYEVPSYSGYITVNPQYNSNLFFWFVPSLKDPENDPVILWMQGGPGTSSLLGFFNEHGPYYLSDDGNEAAFRDLTWAKRYSMLYVDQPVGTGYSYTENDAGYARNQTEVGRDMFEFLQQFFTMFGELAQNDFYIAGESYAGKYVPTVGAALHENADTMRVKINFRGIAYGNGLTDPINMMDFGSFIYGIGLIDRAAADYMLRVARDAVAMNVTGFDYYYNYLTDTEPEGSKAYKAFVQKPEVRRALHVGSQGFSMGRELVAAHFITDIMRSAVPQFTAVLENGYKVLVYSGHLDICVPTTHTEKFLANVAWSHADRWSHAPRHIWRSADGKRLYGYKKTIENLNFVVVRNGGHVLPYDQPEAMFELITAFIDNEPPFSAQATSTA</sequence>
<dbReference type="AlphaFoldDB" id="A0A9J6DP12"/>
<dbReference type="Gene3D" id="3.40.50.1820">
    <property type="entry name" value="alpha/beta hydrolase"/>
    <property type="match status" value="1"/>
</dbReference>
<dbReference type="InterPro" id="IPR018202">
    <property type="entry name" value="Ser_caboxypep_ser_AS"/>
</dbReference>
<dbReference type="Gene3D" id="3.40.50.12670">
    <property type="match status" value="1"/>
</dbReference>
<dbReference type="PRINTS" id="PR00724">
    <property type="entry name" value="CRBOXYPTASEC"/>
</dbReference>
<protein>
    <recommendedName>
        <fullName evidence="7">Carboxypeptidase</fullName>
        <ecNumber evidence="7">3.4.16.-</ecNumber>
    </recommendedName>
</protein>
<keyword evidence="5 7" id="KW-0378">Hydrolase</keyword>
<evidence type="ECO:0000256" key="4">
    <source>
        <dbReference type="ARBA" id="ARBA00022729"/>
    </source>
</evidence>
<dbReference type="Proteomes" id="UP000821866">
    <property type="component" value="Chromosome 6"/>
</dbReference>
<keyword evidence="6" id="KW-0325">Glycoprotein</keyword>
<dbReference type="InterPro" id="IPR001563">
    <property type="entry name" value="Peptidase_S10"/>
</dbReference>
<evidence type="ECO:0000313" key="9">
    <source>
        <dbReference type="Proteomes" id="UP000821866"/>
    </source>
</evidence>
<evidence type="ECO:0000256" key="7">
    <source>
        <dbReference type="RuleBase" id="RU361156"/>
    </source>
</evidence>
<dbReference type="GO" id="GO:0006508">
    <property type="term" value="P:proteolysis"/>
    <property type="evidence" value="ECO:0007669"/>
    <property type="project" value="UniProtKB-KW"/>
</dbReference>
<dbReference type="EMBL" id="JABSTU010000008">
    <property type="protein sequence ID" value="KAH8023640.1"/>
    <property type="molecule type" value="Genomic_DNA"/>
</dbReference>